<dbReference type="RefSeq" id="WP_204035840.1">
    <property type="nucleotide sequence ID" value="NZ_BOPC01000045.1"/>
</dbReference>
<comment type="caution">
    <text evidence="1">The sequence shown here is derived from an EMBL/GenBank/DDBJ whole genome shotgun (WGS) entry which is preliminary data.</text>
</comment>
<protein>
    <submittedName>
        <fullName evidence="1">Uncharacterized protein</fullName>
    </submittedName>
</protein>
<evidence type="ECO:0000313" key="2">
    <source>
        <dbReference type="Proteomes" id="UP000653076"/>
    </source>
</evidence>
<dbReference type="Proteomes" id="UP000653076">
    <property type="component" value="Unassembled WGS sequence"/>
</dbReference>
<dbReference type="EMBL" id="BOPC01000045">
    <property type="protein sequence ID" value="GIJ28321.1"/>
    <property type="molecule type" value="Genomic_DNA"/>
</dbReference>
<sequence>MTDLDDLLVDNAAAGWLLYRLPDGRGIRVDVDVRHPLRWCVDVEGGDQVDGLTTDQVEALLRREAGGRA</sequence>
<name>A0ABQ4JDQ7_9ACTN</name>
<reference evidence="1 2" key="1">
    <citation type="submission" date="2021-01" db="EMBL/GenBank/DDBJ databases">
        <title>Whole genome shotgun sequence of Verrucosispora qiuiae NBRC 106684.</title>
        <authorList>
            <person name="Komaki H."/>
            <person name="Tamura T."/>
        </authorList>
    </citation>
    <scope>NUCLEOTIDE SEQUENCE [LARGE SCALE GENOMIC DNA]</scope>
    <source>
        <strain evidence="1 2">NBRC 106684</strain>
    </source>
</reference>
<gene>
    <name evidence="1" type="ORF">Vqi01_34830</name>
</gene>
<organism evidence="1 2">
    <name type="scientific">Micromonospora qiuiae</name>
    <dbReference type="NCBI Taxonomy" id="502268"/>
    <lineage>
        <taxon>Bacteria</taxon>
        <taxon>Bacillati</taxon>
        <taxon>Actinomycetota</taxon>
        <taxon>Actinomycetes</taxon>
        <taxon>Micromonosporales</taxon>
        <taxon>Micromonosporaceae</taxon>
        <taxon>Micromonospora</taxon>
    </lineage>
</organism>
<keyword evidence="2" id="KW-1185">Reference proteome</keyword>
<proteinExistence type="predicted"/>
<evidence type="ECO:0000313" key="1">
    <source>
        <dbReference type="EMBL" id="GIJ28321.1"/>
    </source>
</evidence>
<accession>A0ABQ4JDQ7</accession>